<keyword evidence="8" id="KW-1185">Reference proteome</keyword>
<dbReference type="SUPFAM" id="SSF48498">
    <property type="entry name" value="Tetracyclin repressor-like, C-terminal domain"/>
    <property type="match status" value="1"/>
</dbReference>
<organism evidence="7 8">
    <name type="scientific">Glycomyces tritici</name>
    <dbReference type="NCBI Taxonomy" id="2665176"/>
    <lineage>
        <taxon>Bacteria</taxon>
        <taxon>Bacillati</taxon>
        <taxon>Actinomycetota</taxon>
        <taxon>Actinomycetes</taxon>
        <taxon>Glycomycetales</taxon>
        <taxon>Glycomycetaceae</taxon>
        <taxon>Glycomyces</taxon>
    </lineage>
</organism>
<dbReference type="InterPro" id="IPR049445">
    <property type="entry name" value="TetR_SbtR-like_C"/>
</dbReference>
<dbReference type="Proteomes" id="UP001171902">
    <property type="component" value="Unassembled WGS sequence"/>
</dbReference>
<feature type="DNA-binding region" description="H-T-H motif" evidence="4">
    <location>
        <begin position="47"/>
        <end position="66"/>
    </location>
</feature>
<dbReference type="InterPro" id="IPR050109">
    <property type="entry name" value="HTH-type_TetR-like_transc_reg"/>
</dbReference>
<dbReference type="PANTHER" id="PTHR30055:SF234">
    <property type="entry name" value="HTH-TYPE TRANSCRIPTIONAL REGULATOR BETI"/>
    <property type="match status" value="1"/>
</dbReference>
<dbReference type="PROSITE" id="PS50977">
    <property type="entry name" value="HTH_TETR_2"/>
    <property type="match status" value="1"/>
</dbReference>
<evidence type="ECO:0000259" key="6">
    <source>
        <dbReference type="PROSITE" id="PS50977"/>
    </source>
</evidence>
<name>A0ABT7YKS6_9ACTN</name>
<dbReference type="InterPro" id="IPR036271">
    <property type="entry name" value="Tet_transcr_reg_TetR-rel_C_sf"/>
</dbReference>
<keyword evidence="1" id="KW-0805">Transcription regulation</keyword>
<sequence>MAQRQHATETPERPALQRAERADAQRNRQNVLETADRLFAERGASVSLNEIATAAGVGAGTVYRHFPTKDALLATVLDQRLGQMGAFAEQALAMDDPEAAFFAYLGFITDQALANRAICEALAARGDWQEPSKTDGYCLIDSPMSVLLERAQRAGVIRGDIDTQDVRALLSGCTAMAVNPERSRRLTAVFWDGLRMQRNTEIRNETSNSFEFRNETKRNCPVCGDPLPETATGRPAKYCSAACRQKAFREKRKTA</sequence>
<feature type="compositionally biased region" description="Basic and acidic residues" evidence="5">
    <location>
        <begin position="1"/>
        <end position="12"/>
    </location>
</feature>
<dbReference type="PRINTS" id="PR00455">
    <property type="entry name" value="HTHTETR"/>
</dbReference>
<dbReference type="Gene3D" id="1.10.357.10">
    <property type="entry name" value="Tetracycline Repressor, domain 2"/>
    <property type="match status" value="1"/>
</dbReference>
<evidence type="ECO:0000256" key="5">
    <source>
        <dbReference type="SAM" id="MobiDB-lite"/>
    </source>
</evidence>
<evidence type="ECO:0000313" key="8">
    <source>
        <dbReference type="Proteomes" id="UP001171902"/>
    </source>
</evidence>
<evidence type="ECO:0000256" key="4">
    <source>
        <dbReference type="PROSITE-ProRule" id="PRU00335"/>
    </source>
</evidence>
<dbReference type="PANTHER" id="PTHR30055">
    <property type="entry name" value="HTH-TYPE TRANSCRIPTIONAL REGULATOR RUTR"/>
    <property type="match status" value="1"/>
</dbReference>
<evidence type="ECO:0000313" key="7">
    <source>
        <dbReference type="EMBL" id="MDN3239190.1"/>
    </source>
</evidence>
<keyword evidence="3" id="KW-0804">Transcription</keyword>
<accession>A0ABT7YKS6</accession>
<evidence type="ECO:0000256" key="1">
    <source>
        <dbReference type="ARBA" id="ARBA00023015"/>
    </source>
</evidence>
<evidence type="ECO:0000256" key="3">
    <source>
        <dbReference type="ARBA" id="ARBA00023163"/>
    </source>
</evidence>
<keyword evidence="2 4" id="KW-0238">DNA-binding</keyword>
<protein>
    <submittedName>
        <fullName evidence="7">TetR/AcrR family transcriptional regulator</fullName>
    </submittedName>
</protein>
<feature type="region of interest" description="Disordered" evidence="5">
    <location>
        <begin position="1"/>
        <end position="27"/>
    </location>
</feature>
<dbReference type="Pfam" id="PF00440">
    <property type="entry name" value="TetR_N"/>
    <property type="match status" value="1"/>
</dbReference>
<reference evidence="7" key="1">
    <citation type="submission" date="2023-06" db="EMBL/GenBank/DDBJ databases">
        <title>Gycomyces niveus sp.nov., a novel actinomycete isolated from soil in Shouguang.</title>
        <authorList>
            <person name="Yang X."/>
            <person name="Zhao J."/>
        </authorList>
    </citation>
    <scope>NUCLEOTIDE SEQUENCE</scope>
    <source>
        <strain evidence="7">NEAU C2</strain>
    </source>
</reference>
<dbReference type="SUPFAM" id="SSF46689">
    <property type="entry name" value="Homeodomain-like"/>
    <property type="match status" value="1"/>
</dbReference>
<evidence type="ECO:0000256" key="2">
    <source>
        <dbReference type="ARBA" id="ARBA00023125"/>
    </source>
</evidence>
<comment type="caution">
    <text evidence="7">The sequence shown here is derived from an EMBL/GenBank/DDBJ whole genome shotgun (WGS) entry which is preliminary data.</text>
</comment>
<dbReference type="EMBL" id="JAUEMJ010000002">
    <property type="protein sequence ID" value="MDN3239190.1"/>
    <property type="molecule type" value="Genomic_DNA"/>
</dbReference>
<dbReference type="RefSeq" id="WP_289955753.1">
    <property type="nucleotide sequence ID" value="NZ_JAUEMJ010000002.1"/>
</dbReference>
<dbReference type="InterPro" id="IPR009057">
    <property type="entry name" value="Homeodomain-like_sf"/>
</dbReference>
<gene>
    <name evidence="7" type="ORF">QWI33_05610</name>
</gene>
<dbReference type="Pfam" id="PF21597">
    <property type="entry name" value="TetR_C_43"/>
    <property type="match status" value="1"/>
</dbReference>
<feature type="domain" description="HTH tetR-type" evidence="6">
    <location>
        <begin position="25"/>
        <end position="84"/>
    </location>
</feature>
<dbReference type="InterPro" id="IPR001647">
    <property type="entry name" value="HTH_TetR"/>
</dbReference>
<proteinExistence type="predicted"/>